<gene>
    <name evidence="2" type="ORF">DGUA_6G009625</name>
</gene>
<dbReference type="EMBL" id="OUUW01000012">
    <property type="protein sequence ID" value="SPP87267.1"/>
    <property type="molecule type" value="Genomic_DNA"/>
</dbReference>
<sequence>MTDAVHDLLAGLVANRQTMQRQSAIIDEILEKSNNTLIHIESRNKALAPATAAQEQEKVYNVKPACKQALVKILQNYKQLMQQHRDEREDKHSALDGCLAFRQRVEQLASTMRKLVALCDTVHQMKVHQEDLEAEDQDSP</sequence>
<organism evidence="2 3">
    <name type="scientific">Drosophila guanche</name>
    <name type="common">Fruit fly</name>
    <dbReference type="NCBI Taxonomy" id="7266"/>
    <lineage>
        <taxon>Eukaryota</taxon>
        <taxon>Metazoa</taxon>
        <taxon>Ecdysozoa</taxon>
        <taxon>Arthropoda</taxon>
        <taxon>Hexapoda</taxon>
        <taxon>Insecta</taxon>
        <taxon>Pterygota</taxon>
        <taxon>Neoptera</taxon>
        <taxon>Endopterygota</taxon>
        <taxon>Diptera</taxon>
        <taxon>Brachycera</taxon>
        <taxon>Muscomorpha</taxon>
        <taxon>Ephydroidea</taxon>
        <taxon>Drosophilidae</taxon>
        <taxon>Drosophila</taxon>
        <taxon>Sophophora</taxon>
    </lineage>
</organism>
<keyword evidence="1" id="KW-0175">Coiled coil</keyword>
<dbReference type="Proteomes" id="UP000268350">
    <property type="component" value="Unassembled WGS sequence"/>
</dbReference>
<accession>A0A3B0JYW4</accession>
<name>A0A3B0JYW4_DROGU</name>
<feature type="coiled-coil region" evidence="1">
    <location>
        <begin position="67"/>
        <end position="94"/>
    </location>
</feature>
<dbReference type="STRING" id="7266.A0A3B0JYW4"/>
<dbReference type="OMA" id="YRHRVEH"/>
<evidence type="ECO:0000313" key="2">
    <source>
        <dbReference type="EMBL" id="SPP87267.1"/>
    </source>
</evidence>
<dbReference type="AlphaFoldDB" id="A0A3B0JYW4"/>
<evidence type="ECO:0000256" key="1">
    <source>
        <dbReference type="SAM" id="Coils"/>
    </source>
</evidence>
<evidence type="ECO:0000313" key="3">
    <source>
        <dbReference type="Proteomes" id="UP000268350"/>
    </source>
</evidence>
<protein>
    <submittedName>
        <fullName evidence="2">Uncharacterized protein</fullName>
    </submittedName>
</protein>
<reference evidence="3" key="1">
    <citation type="submission" date="2018-01" db="EMBL/GenBank/DDBJ databases">
        <authorList>
            <person name="Alioto T."/>
            <person name="Alioto T."/>
        </authorList>
    </citation>
    <scope>NUCLEOTIDE SEQUENCE [LARGE SCALE GENOMIC DNA]</scope>
</reference>
<proteinExistence type="predicted"/>
<keyword evidence="3" id="KW-1185">Reference proteome</keyword>
<dbReference type="OrthoDB" id="8005241at2759"/>